<evidence type="ECO:0000256" key="7">
    <source>
        <dbReference type="ARBA" id="ARBA00023136"/>
    </source>
</evidence>
<dbReference type="InterPro" id="IPR038770">
    <property type="entry name" value="Na+/solute_symporter_sf"/>
</dbReference>
<keyword evidence="5 8" id="KW-0812">Transmembrane</keyword>
<accession>A0A212KKA1</accession>
<feature type="transmembrane region" description="Helical" evidence="8">
    <location>
        <begin position="65"/>
        <end position="83"/>
    </location>
</feature>
<comment type="similarity">
    <text evidence="2">Belongs to the auxin efflux carrier (TC 2.A.69) family.</text>
</comment>
<dbReference type="PANTHER" id="PTHR36838:SF3">
    <property type="entry name" value="TRANSPORTER AUXIN EFFLUX CARRIER EC FAMILY"/>
    <property type="match status" value="1"/>
</dbReference>
<organism evidence="9">
    <name type="scientific">uncultured Alphaproteobacteria bacterium</name>
    <dbReference type="NCBI Taxonomy" id="91750"/>
    <lineage>
        <taxon>Bacteria</taxon>
        <taxon>Pseudomonadati</taxon>
        <taxon>Pseudomonadota</taxon>
        <taxon>Alphaproteobacteria</taxon>
        <taxon>environmental samples</taxon>
    </lineage>
</organism>
<dbReference type="GO" id="GO:0005886">
    <property type="term" value="C:plasma membrane"/>
    <property type="evidence" value="ECO:0007669"/>
    <property type="project" value="UniProtKB-SubCell"/>
</dbReference>
<dbReference type="AlphaFoldDB" id="A0A212KKA1"/>
<feature type="transmembrane region" description="Helical" evidence="8">
    <location>
        <begin position="265"/>
        <end position="285"/>
    </location>
</feature>
<dbReference type="PANTHER" id="PTHR36838">
    <property type="entry name" value="AUXIN EFFLUX CARRIER FAMILY PROTEIN"/>
    <property type="match status" value="1"/>
</dbReference>
<proteinExistence type="inferred from homology"/>
<feature type="transmembrane region" description="Helical" evidence="8">
    <location>
        <begin position="6"/>
        <end position="22"/>
    </location>
</feature>
<dbReference type="EMBL" id="FLUO01000002">
    <property type="protein sequence ID" value="SBW12082.1"/>
    <property type="molecule type" value="Genomic_DNA"/>
</dbReference>
<feature type="transmembrane region" description="Helical" evidence="8">
    <location>
        <begin position="95"/>
        <end position="119"/>
    </location>
</feature>
<dbReference type="GO" id="GO:0055085">
    <property type="term" value="P:transmembrane transport"/>
    <property type="evidence" value="ECO:0007669"/>
    <property type="project" value="InterPro"/>
</dbReference>
<sequence length="322" mass="33801">MVQILGVFAPIFLITLAGYGCGRARFLGPAGATVLSRFVFFVAMPPLFFGTLARRDFAEIAHWGYLASYAVAIVAGGLAFLVLGRRVFKESGAKLALGIFTAINGNAGYIGIPICLYAFGSPLPAILATLVHMILVYPLLITWIELDLARKSGKPAASVLAKIAQVFGVVLKNPLLLANFLGVAVAAAQIEIPETILRTCDLLGHGAIPAAVFTLGLTLSEKDVEDAAGGGDRREIAAASLIKLVLIPLVAFAVGRFAFGLDAAQLGALVFVAALPSPKNAFILAQRYGVYIRRAAMTVFVTTVASAATLPLVLYLFGAQPL</sequence>
<evidence type="ECO:0000313" key="9">
    <source>
        <dbReference type="EMBL" id="SBW12082.1"/>
    </source>
</evidence>
<gene>
    <name evidence="9" type="ORF">KL86APRO_20434</name>
</gene>
<feature type="transmembrane region" description="Helical" evidence="8">
    <location>
        <begin position="297"/>
        <end position="317"/>
    </location>
</feature>
<keyword evidence="3" id="KW-0813">Transport</keyword>
<comment type="subcellular location">
    <subcellularLocation>
        <location evidence="1">Cell membrane</location>
        <topology evidence="1">Multi-pass membrane protein</topology>
    </subcellularLocation>
</comment>
<name>A0A212KKA1_9PROT</name>
<feature type="transmembrane region" description="Helical" evidence="8">
    <location>
        <begin position="125"/>
        <end position="146"/>
    </location>
</feature>
<feature type="transmembrane region" description="Helical" evidence="8">
    <location>
        <begin position="241"/>
        <end position="259"/>
    </location>
</feature>
<feature type="transmembrane region" description="Helical" evidence="8">
    <location>
        <begin position="34"/>
        <end position="53"/>
    </location>
</feature>
<keyword evidence="4" id="KW-1003">Cell membrane</keyword>
<evidence type="ECO:0000256" key="6">
    <source>
        <dbReference type="ARBA" id="ARBA00022989"/>
    </source>
</evidence>
<evidence type="ECO:0000256" key="4">
    <source>
        <dbReference type="ARBA" id="ARBA00022475"/>
    </source>
</evidence>
<protein>
    <submittedName>
        <fullName evidence="9">Putative Malonate transporter</fullName>
    </submittedName>
</protein>
<keyword evidence="6 8" id="KW-1133">Transmembrane helix</keyword>
<dbReference type="InterPro" id="IPR004776">
    <property type="entry name" value="Mem_transp_PIN-like"/>
</dbReference>
<dbReference type="Gene3D" id="1.20.1530.20">
    <property type="match status" value="1"/>
</dbReference>
<evidence type="ECO:0000256" key="2">
    <source>
        <dbReference type="ARBA" id="ARBA00010145"/>
    </source>
</evidence>
<evidence type="ECO:0000256" key="1">
    <source>
        <dbReference type="ARBA" id="ARBA00004651"/>
    </source>
</evidence>
<reference evidence="9" key="1">
    <citation type="submission" date="2016-04" db="EMBL/GenBank/DDBJ databases">
        <authorList>
            <person name="Evans L.H."/>
            <person name="Alamgir A."/>
            <person name="Owens N."/>
            <person name="Weber N.D."/>
            <person name="Virtaneva K."/>
            <person name="Barbian K."/>
            <person name="Babar A."/>
            <person name="Rosenke K."/>
        </authorList>
    </citation>
    <scope>NUCLEOTIDE SEQUENCE</scope>
    <source>
        <strain evidence="9">86</strain>
    </source>
</reference>
<evidence type="ECO:0000256" key="3">
    <source>
        <dbReference type="ARBA" id="ARBA00022448"/>
    </source>
</evidence>
<evidence type="ECO:0000256" key="8">
    <source>
        <dbReference type="SAM" id="Phobius"/>
    </source>
</evidence>
<evidence type="ECO:0000256" key="5">
    <source>
        <dbReference type="ARBA" id="ARBA00022692"/>
    </source>
</evidence>
<dbReference type="Pfam" id="PF03547">
    <property type="entry name" value="Mem_trans"/>
    <property type="match status" value="1"/>
</dbReference>
<keyword evidence="7 8" id="KW-0472">Membrane</keyword>